<reference evidence="2" key="1">
    <citation type="journal article" date="2023" name="Nat. Plants">
        <title>Single-cell RNA sequencing provides a high-resolution roadmap for understanding the multicellular compartmentation of specialized metabolism.</title>
        <authorList>
            <person name="Sun S."/>
            <person name="Shen X."/>
            <person name="Li Y."/>
            <person name="Li Y."/>
            <person name="Wang S."/>
            <person name="Li R."/>
            <person name="Zhang H."/>
            <person name="Shen G."/>
            <person name="Guo B."/>
            <person name="Wei J."/>
            <person name="Xu J."/>
            <person name="St-Pierre B."/>
            <person name="Chen S."/>
            <person name="Sun C."/>
        </authorList>
    </citation>
    <scope>NUCLEOTIDE SEQUENCE [LARGE SCALE GENOMIC DNA]</scope>
</reference>
<organism evidence="1 2">
    <name type="scientific">Catharanthus roseus</name>
    <name type="common">Madagascar periwinkle</name>
    <name type="synonym">Vinca rosea</name>
    <dbReference type="NCBI Taxonomy" id="4058"/>
    <lineage>
        <taxon>Eukaryota</taxon>
        <taxon>Viridiplantae</taxon>
        <taxon>Streptophyta</taxon>
        <taxon>Embryophyta</taxon>
        <taxon>Tracheophyta</taxon>
        <taxon>Spermatophyta</taxon>
        <taxon>Magnoliopsida</taxon>
        <taxon>eudicotyledons</taxon>
        <taxon>Gunneridae</taxon>
        <taxon>Pentapetalae</taxon>
        <taxon>asterids</taxon>
        <taxon>lamiids</taxon>
        <taxon>Gentianales</taxon>
        <taxon>Apocynaceae</taxon>
        <taxon>Rauvolfioideae</taxon>
        <taxon>Vinceae</taxon>
        <taxon>Catharanthinae</taxon>
        <taxon>Catharanthus</taxon>
    </lineage>
</organism>
<evidence type="ECO:0000313" key="1">
    <source>
        <dbReference type="EMBL" id="KAI5670723.1"/>
    </source>
</evidence>
<sequence>MINQELLHFFIFWQLYIVYLGEHSGNRNFKEIEDHHHSYLFSVKDSSNEEEAKGSLVHSYKNVINGFSALLTPEEANKLSEAPGVISVFESQPQNLRVQTTRSWDFINLLEADGDPIQSAQGEALKLRANFGKDVIIGVFDSGVWPESESFDDIGMEPIPASWKGICQVGDAFNSSNCNKKIIGARYYPKQYVQSFGPINSSMEYASPRDRDGHGTHTASTIGGRRVANVSALGAFANGNVSGGAPLVRLAIYKVCWKLPNDPLSEPGCSDADILDAFDDAINDGVHIISISIGGNTSKLYTQDGIAIGALLAAKRNIMVVCSAGNSGPTPYSVTNVAPWILTVGASSMDRFFPASVILGNGVVVQGQTVTHYIQDKSYPLVYAGDVEIPGTTTTLTTGLCSPGTLSPALVRGKIVFCWAGDVSEAVEVERAGGVAAILGYPPSLGEGIVESPFVLPGLTVFSDDRYTIAYYILNNTNPTATLVPGNTTLGAKPAPFMAPFTSVGPNLVEPNILKPDITAPGLNILAAWSGASPVTKAPGDNRFVKYNIESGTSMSCPHVSAVASLLKALHPDWSTAAIRSAIMTSARVTNNMGKPITDAQGNISTPFEYGSGHIQPSKAVDPGLIYETNYTDYLLYLCSSGYTNIDPDFQCPLLVPTPSNLNYPSISISSVTKAVTVTRSVTNVGTYNSTYSVKIQNPPGFSVQIVPTTLQFSQIGEIQSFSVTVQPDSSTLASTGFSFGWYVWSDGVHIVRSPIALSPV</sequence>
<keyword evidence="2" id="KW-1185">Reference proteome</keyword>
<name>A0ACC0BDL8_CATRO</name>
<protein>
    <submittedName>
        <fullName evidence="1">Uncharacterized protein</fullName>
    </submittedName>
</protein>
<dbReference type="EMBL" id="CM044703">
    <property type="protein sequence ID" value="KAI5670723.1"/>
    <property type="molecule type" value="Genomic_DNA"/>
</dbReference>
<accession>A0ACC0BDL8</accession>
<comment type="caution">
    <text evidence="1">The sequence shown here is derived from an EMBL/GenBank/DDBJ whole genome shotgun (WGS) entry which is preliminary data.</text>
</comment>
<dbReference type="Proteomes" id="UP001060085">
    <property type="component" value="Linkage Group LG03"/>
</dbReference>
<proteinExistence type="predicted"/>
<evidence type="ECO:0000313" key="2">
    <source>
        <dbReference type="Proteomes" id="UP001060085"/>
    </source>
</evidence>
<gene>
    <name evidence="1" type="ORF">M9H77_11087</name>
</gene>